<feature type="signal peptide" evidence="1">
    <location>
        <begin position="1"/>
        <end position="20"/>
    </location>
</feature>
<dbReference type="RefSeq" id="WP_254090598.1">
    <property type="nucleotide sequence ID" value="NZ_JAHESC010000016.1"/>
</dbReference>
<comment type="caution">
    <text evidence="2">The sequence shown here is derived from an EMBL/GenBank/DDBJ whole genome shotgun (WGS) entry which is preliminary data.</text>
</comment>
<protein>
    <submittedName>
        <fullName evidence="2">Uncharacterized protein</fullName>
    </submittedName>
</protein>
<dbReference type="AlphaFoldDB" id="A0AAP2GDK1"/>
<feature type="chain" id="PRO_5043026736" evidence="1">
    <location>
        <begin position="21"/>
        <end position="376"/>
    </location>
</feature>
<reference evidence="2 3" key="1">
    <citation type="submission" date="2021-05" db="EMBL/GenBank/DDBJ databases">
        <title>A Polyphasic approach of four new species of the genus Ohtaekwangia: Ohtaekwangia histidinii sp. nov., Ohtaekwangia cretensis sp. nov., Ohtaekwangia indiensis sp. nov., Ohtaekwangia reichenbachii sp. nov. from diverse environment.</title>
        <authorList>
            <person name="Octaviana S."/>
        </authorList>
    </citation>
    <scope>NUCLEOTIDE SEQUENCE [LARGE SCALE GENOMIC DNA]</scope>
    <source>
        <strain evidence="2 3">PWU37</strain>
    </source>
</reference>
<name>A0AAP2GDK1_9BACT</name>
<evidence type="ECO:0000313" key="3">
    <source>
        <dbReference type="Proteomes" id="UP001319180"/>
    </source>
</evidence>
<accession>A0AAP2GDK1</accession>
<keyword evidence="3" id="KW-1185">Reference proteome</keyword>
<evidence type="ECO:0000313" key="2">
    <source>
        <dbReference type="EMBL" id="MBT1687367.1"/>
    </source>
</evidence>
<organism evidence="2 3">
    <name type="scientific">Dawidia soli</name>
    <dbReference type="NCBI Taxonomy" id="2782352"/>
    <lineage>
        <taxon>Bacteria</taxon>
        <taxon>Pseudomonadati</taxon>
        <taxon>Bacteroidota</taxon>
        <taxon>Cytophagia</taxon>
        <taxon>Cytophagales</taxon>
        <taxon>Chryseotaleaceae</taxon>
        <taxon>Dawidia</taxon>
    </lineage>
</organism>
<dbReference type="EMBL" id="JAHESC010000016">
    <property type="protein sequence ID" value="MBT1687367.1"/>
    <property type="molecule type" value="Genomic_DNA"/>
</dbReference>
<dbReference type="Proteomes" id="UP001319180">
    <property type="component" value="Unassembled WGS sequence"/>
</dbReference>
<proteinExistence type="predicted"/>
<evidence type="ECO:0000256" key="1">
    <source>
        <dbReference type="SAM" id="SignalP"/>
    </source>
</evidence>
<keyword evidence="1" id="KW-0732">Signal</keyword>
<gene>
    <name evidence="2" type="ORF">KK078_12420</name>
</gene>
<sequence>MSMRNLLFLTFILATIGTQAQHAIVVDTVTLTETIDNSVVSRLPRVRDTSGRYTKVVAKIDSFLLDRFMINSFDQKELTEFRWYDVSFRSEVKDDLLFIAFAGEYYGAYPTNVEEEMFFDLRTGDYIQNEDIPFEALFTLKGYTDFLNRYWLTSVKGAFQKAVDCAGDMDPYCSYYDIDWYQIKNGWFYFSLTNDCFPHAVRACAPDIMRSMPVDSLRQHLSPMGQKVLLDDAYTTRYGVDKCLYNQKMKGQIPTNLYLFGKIDARQAFTMAINLDTRSDKVTGYYYYDDKLQPLILTGKHTPQTITLIETVNKRPTGKFNIKIDREYKEGAYNLHHNPSGILYLSGHWSDPAGKASLPITIDECKVAGPLKRMVP</sequence>